<reference evidence="3" key="2">
    <citation type="submission" date="2019-06" db="EMBL/GenBank/DDBJ databases">
        <title>Co-occurence of chitin degradation, pigmentation and bioactivity in marine Pseudoalteromonas.</title>
        <authorList>
            <person name="Sonnenschein E.C."/>
            <person name="Bech P.K."/>
        </authorList>
    </citation>
    <scope>NUCLEOTIDE SEQUENCE [LARGE SCALE GENOMIC DNA]</scope>
    <source>
        <strain evidence="3">S2599</strain>
    </source>
</reference>
<protein>
    <submittedName>
        <fullName evidence="2">Uncharacterized protein</fullName>
    </submittedName>
</protein>
<evidence type="ECO:0000313" key="3">
    <source>
        <dbReference type="Proteomes" id="UP000306719"/>
    </source>
</evidence>
<dbReference type="OrthoDB" id="6298594at2"/>
<feature type="transmembrane region" description="Helical" evidence="1">
    <location>
        <begin position="47"/>
        <end position="68"/>
    </location>
</feature>
<organism evidence="2 3">
    <name type="scientific">Pseudoalteromonas rubra</name>
    <dbReference type="NCBI Taxonomy" id="43658"/>
    <lineage>
        <taxon>Bacteria</taxon>
        <taxon>Pseudomonadati</taxon>
        <taxon>Pseudomonadota</taxon>
        <taxon>Gammaproteobacteria</taxon>
        <taxon>Alteromonadales</taxon>
        <taxon>Pseudoalteromonadaceae</taxon>
        <taxon>Pseudoalteromonas</taxon>
    </lineage>
</organism>
<sequence>MGHRIKDINVCFLAIIAIMPVLYENIIFTSGLISLDSTDDNRLLQNSIIFGAHLVKELLILVPLTYRVELTKKLFPKHKIRYTFADSILPWLCIITAAMSFFALIENYFRNAKGYDITFFFYAFEITGYLNYSAVCGILVVLAFLTYRDAYDFRQPSLKSPSRK</sequence>
<keyword evidence="1" id="KW-0812">Transmembrane</keyword>
<feature type="transmembrane region" description="Helical" evidence="1">
    <location>
        <begin position="129"/>
        <end position="147"/>
    </location>
</feature>
<accession>A0A5S3X1J6</accession>
<proteinExistence type="predicted"/>
<dbReference type="Proteomes" id="UP000306719">
    <property type="component" value="Unassembled WGS sequence"/>
</dbReference>
<dbReference type="EMBL" id="PNCJ01000013">
    <property type="protein sequence ID" value="TMP37816.1"/>
    <property type="molecule type" value="Genomic_DNA"/>
</dbReference>
<keyword evidence="1" id="KW-1133">Transmembrane helix</keyword>
<name>A0A5S3X1J6_9GAMM</name>
<reference evidence="2 3" key="1">
    <citation type="submission" date="2018-01" db="EMBL/GenBank/DDBJ databases">
        <authorList>
            <person name="Paulsen S."/>
            <person name="Gram L.K."/>
        </authorList>
    </citation>
    <scope>NUCLEOTIDE SEQUENCE [LARGE SCALE GENOMIC DNA]</scope>
    <source>
        <strain evidence="2 3">S2599</strain>
    </source>
</reference>
<feature type="transmembrane region" description="Helical" evidence="1">
    <location>
        <begin position="12"/>
        <end position="35"/>
    </location>
</feature>
<dbReference type="AlphaFoldDB" id="A0A5S3X1J6"/>
<comment type="caution">
    <text evidence="2">The sequence shown here is derived from an EMBL/GenBank/DDBJ whole genome shotgun (WGS) entry which is preliminary data.</text>
</comment>
<evidence type="ECO:0000313" key="2">
    <source>
        <dbReference type="EMBL" id="TMP37816.1"/>
    </source>
</evidence>
<keyword evidence="1" id="KW-0472">Membrane</keyword>
<gene>
    <name evidence="2" type="ORF">CWB98_09090</name>
</gene>
<evidence type="ECO:0000256" key="1">
    <source>
        <dbReference type="SAM" id="Phobius"/>
    </source>
</evidence>
<feature type="transmembrane region" description="Helical" evidence="1">
    <location>
        <begin position="88"/>
        <end position="109"/>
    </location>
</feature>